<proteinExistence type="predicted"/>
<feature type="region of interest" description="Disordered" evidence="1">
    <location>
        <begin position="508"/>
        <end position="609"/>
    </location>
</feature>
<keyword evidence="2" id="KW-0812">Transmembrane</keyword>
<feature type="transmembrane region" description="Helical" evidence="2">
    <location>
        <begin position="62"/>
        <end position="83"/>
    </location>
</feature>
<dbReference type="NCBIfam" id="NF045848">
    <property type="entry name" value="MMCAP2_0566_fam"/>
    <property type="match status" value="1"/>
</dbReference>
<keyword evidence="2" id="KW-0472">Membrane</keyword>
<dbReference type="EMBL" id="CP022714">
    <property type="protein sequence ID" value="ASU13924.1"/>
    <property type="molecule type" value="Genomic_DNA"/>
</dbReference>
<feature type="compositionally biased region" description="Basic and acidic residues" evidence="1">
    <location>
        <begin position="508"/>
        <end position="525"/>
    </location>
</feature>
<evidence type="ECO:0000256" key="1">
    <source>
        <dbReference type="SAM" id="MobiDB-lite"/>
    </source>
</evidence>
<feature type="compositionally biased region" description="Basic and acidic residues" evidence="1">
    <location>
        <begin position="545"/>
        <end position="573"/>
    </location>
</feature>
<feature type="transmembrane region" description="Helical" evidence="2">
    <location>
        <begin position="220"/>
        <end position="237"/>
    </location>
</feature>
<protein>
    <submittedName>
        <fullName evidence="3">Uncharacterized protein</fullName>
    </submittedName>
</protein>
<organism evidence="3 4">
    <name type="scientific">Mesomycoplasma hyopneumoniae</name>
    <name type="common">Mycoplasma hyopneumoniae</name>
    <dbReference type="NCBI Taxonomy" id="2099"/>
    <lineage>
        <taxon>Bacteria</taxon>
        <taxon>Bacillati</taxon>
        <taxon>Mycoplasmatota</taxon>
        <taxon>Mycoplasmoidales</taxon>
        <taxon>Metamycoplasmataceae</taxon>
        <taxon>Mesomycoplasma</taxon>
    </lineage>
</organism>
<name>A0A223M8S5_MESHO</name>
<evidence type="ECO:0000313" key="3">
    <source>
        <dbReference type="EMBL" id="ASU13924.1"/>
    </source>
</evidence>
<sequence length="609" mass="69667">MFFGLVNWIAYAVFAAGWGIFAWPFITILNIITELFGFISFDLLRNIFFGGTKEFSISQIPIAFWIMTGIALALILFLILQRLVRNFFSAGKKDYDASLKNVIIKTIASILSPVLFIILLFFGLIIVSAIINMIKDSLGYHNSLVSSFVKGALPPEVKKTLTDNDLKSMASGGLMSYDIYYNIAWGDGVKIIFLIALSTLITAWLLGSTVISLVANIVQMFYQLILLPVFSVSQISDEGKLFKKYMQAFWGKFWVVIISQLAFSFFFIWAEFSVNQEWNIEIKSEYVNQWIFSFFFSFLMILGGGVAIKTIAEEFAGYFGGQGFVRSQQEWAHRTTKGIGIAAGAITGVGLVASKGFRRLKQLGGFHDAKREEISNAFKKGEITRTQKREMLEKLKDERDELGQTFRHGWNNTKSRNPIKKAWAGAKAYKAGKDLGVFEEAAYLGSKMIFRSNARGIERKEAKLSKNQQKIDKVQKAIDFENYKKEYNHPEFDQRKLDKAENKMAKLLRKEGRINKKTDEKKENLNESAESFLKRSADLHTTVQRTERHPYAPDKTKTHKLAEEYKNYPKAKQEQNWQKSQEKFWADLDKNQENNEKEDKDNNEKTSSK</sequence>
<evidence type="ECO:0000256" key="2">
    <source>
        <dbReference type="SAM" id="Phobius"/>
    </source>
</evidence>
<gene>
    <name evidence="3" type="ORF">CIB43_00007</name>
</gene>
<feature type="transmembrane region" description="Helical" evidence="2">
    <location>
        <begin position="249"/>
        <end position="270"/>
    </location>
</feature>
<reference evidence="3 4" key="1">
    <citation type="submission" date="2017-08" db="EMBL/GenBank/DDBJ databases">
        <title>The complete genome sequence of a Mycoplasma hyopneumoniae isolate in Korea.</title>
        <authorList>
            <person name="Han J."/>
            <person name="Lee N."/>
        </authorList>
    </citation>
    <scope>NUCLEOTIDE SEQUENCE [LARGE SCALE GENOMIC DNA]</scope>
    <source>
        <strain evidence="3 4">KM014</strain>
    </source>
</reference>
<feature type="compositionally biased region" description="Basic and acidic residues" evidence="1">
    <location>
        <begin position="580"/>
        <end position="609"/>
    </location>
</feature>
<evidence type="ECO:0000313" key="4">
    <source>
        <dbReference type="Proteomes" id="UP000215452"/>
    </source>
</evidence>
<accession>A0A223M8S5</accession>
<dbReference type="Proteomes" id="UP000215452">
    <property type="component" value="Chromosome"/>
</dbReference>
<feature type="transmembrane region" description="Helical" evidence="2">
    <location>
        <begin position="290"/>
        <end position="308"/>
    </location>
</feature>
<keyword evidence="2" id="KW-1133">Transmembrane helix</keyword>
<feature type="transmembrane region" description="Helical" evidence="2">
    <location>
        <begin position="191"/>
        <end position="214"/>
    </location>
</feature>
<dbReference type="AlphaFoldDB" id="A0A223M8S5"/>
<feature type="transmembrane region" description="Helical" evidence="2">
    <location>
        <begin position="103"/>
        <end position="131"/>
    </location>
</feature>
<dbReference type="NCBIfam" id="NF045889">
    <property type="entry name" value="ICE_Mbov_0396_TM"/>
    <property type="match status" value="1"/>
</dbReference>